<dbReference type="Gene3D" id="3.55.40.10">
    <property type="entry name" value="minor pseudopilin epsh domain"/>
    <property type="match status" value="1"/>
</dbReference>
<reference evidence="1 2" key="1">
    <citation type="submission" date="2016-12" db="EMBL/GenBank/DDBJ databases">
        <title>The genome of dimorphic prosthecate Glycocaulis alkaliphilus 6b-8t, isolated from crude oil dictates its adaptability in petroleum environments.</title>
        <authorList>
            <person name="Wu X.-L."/>
            <person name="Geng S."/>
        </authorList>
    </citation>
    <scope>NUCLEOTIDE SEQUENCE [LARGE SCALE GENOMIC DNA]</scope>
    <source>
        <strain evidence="1 2">6B-8</strain>
    </source>
</reference>
<dbReference type="Proteomes" id="UP000286954">
    <property type="component" value="Chromosome"/>
</dbReference>
<dbReference type="OrthoDB" id="7630032at2"/>
<dbReference type="NCBIfam" id="TIGR02532">
    <property type="entry name" value="IV_pilin_GFxxxE"/>
    <property type="match status" value="1"/>
</dbReference>
<evidence type="ECO:0000313" key="1">
    <source>
        <dbReference type="EMBL" id="AZU03315.1"/>
    </source>
</evidence>
<organism evidence="1 2">
    <name type="scientific">Glycocaulis alkaliphilus</name>
    <dbReference type="NCBI Taxonomy" id="1434191"/>
    <lineage>
        <taxon>Bacteria</taxon>
        <taxon>Pseudomonadati</taxon>
        <taxon>Pseudomonadota</taxon>
        <taxon>Alphaproteobacteria</taxon>
        <taxon>Maricaulales</taxon>
        <taxon>Maricaulaceae</taxon>
        <taxon>Glycocaulis</taxon>
    </lineage>
</organism>
<dbReference type="InterPro" id="IPR045584">
    <property type="entry name" value="Pilin-like"/>
</dbReference>
<dbReference type="AlphaFoldDB" id="A0A3T0E7B7"/>
<proteinExistence type="predicted"/>
<dbReference type="SUPFAM" id="SSF54523">
    <property type="entry name" value="Pili subunits"/>
    <property type="match status" value="1"/>
</dbReference>
<dbReference type="RefSeq" id="WP_127565719.1">
    <property type="nucleotide sequence ID" value="NZ_BMFB01000002.1"/>
</dbReference>
<keyword evidence="2" id="KW-1185">Reference proteome</keyword>
<dbReference type="EMBL" id="CP018911">
    <property type="protein sequence ID" value="AZU03315.1"/>
    <property type="molecule type" value="Genomic_DNA"/>
</dbReference>
<accession>A0A3T0E7B7</accession>
<dbReference type="InterPro" id="IPR012902">
    <property type="entry name" value="N_methyl_site"/>
</dbReference>
<sequence length="168" mass="17979">MSKARRQRHESGFSLIEVMVVIAVIALVSVVAVTQITPPRSAAENEAGQLALRLEMARRLVLVTGSLIGVSVDADGGGYAFMDLHREGWRVRHGDRTLGPARLAEGVRLTLAGGQTADAAAGDALPVPDFWFDPLGSEPPIVLELRGTGRDYRLTVSALRPVEVSDAR</sequence>
<protein>
    <submittedName>
        <fullName evidence="1">Type II secretion system protein H</fullName>
    </submittedName>
</protein>
<evidence type="ECO:0000313" key="2">
    <source>
        <dbReference type="Proteomes" id="UP000286954"/>
    </source>
</evidence>
<dbReference type="KEGG" id="gak:X907_0771"/>
<gene>
    <name evidence="1" type="ORF">X907_0771</name>
</gene>
<name>A0A3T0E7B7_9PROT</name>
<dbReference type="Pfam" id="PF07963">
    <property type="entry name" value="N_methyl"/>
    <property type="match status" value="1"/>
</dbReference>
<dbReference type="PROSITE" id="PS00409">
    <property type="entry name" value="PROKAR_NTER_METHYL"/>
    <property type="match status" value="1"/>
</dbReference>